<dbReference type="AlphaFoldDB" id="A0A8D8RTW0"/>
<evidence type="ECO:0000313" key="1">
    <source>
        <dbReference type="EMBL" id="CAG6654851.1"/>
    </source>
</evidence>
<dbReference type="EMBL" id="HBUF01179324">
    <property type="protein sequence ID" value="CAG6654860.1"/>
    <property type="molecule type" value="Transcribed_RNA"/>
</dbReference>
<name>A0A8D8RTW0_9HEMI</name>
<proteinExistence type="predicted"/>
<reference evidence="1" key="1">
    <citation type="submission" date="2021-05" db="EMBL/GenBank/DDBJ databases">
        <authorList>
            <person name="Alioto T."/>
            <person name="Alioto T."/>
            <person name="Gomez Garrido J."/>
        </authorList>
    </citation>
    <scope>NUCLEOTIDE SEQUENCE</scope>
</reference>
<dbReference type="EMBL" id="HBUF01179322">
    <property type="protein sequence ID" value="CAG6654854.1"/>
    <property type="molecule type" value="Transcribed_RNA"/>
</dbReference>
<dbReference type="EMBL" id="HBUF01179325">
    <property type="protein sequence ID" value="CAG6654863.1"/>
    <property type="molecule type" value="Transcribed_RNA"/>
</dbReference>
<dbReference type="EMBL" id="HBUF01179329">
    <property type="protein sequence ID" value="CAG6654875.1"/>
    <property type="molecule type" value="Transcribed_RNA"/>
</dbReference>
<sequence length="113" mass="10904">MVGPLVELCAALDMLAALGNNGLPPGGPPMGGIIPGGIGPPMYGGAIPMGNIIPPGPPPGIIPPWGGPGAGGFFLCGGSSSLSGDCDLLPLFLFPCICLSCSFASSSGIPSMP</sequence>
<dbReference type="EMBL" id="HBUF01179321">
    <property type="protein sequence ID" value="CAG6654851.1"/>
    <property type="molecule type" value="Transcribed_RNA"/>
</dbReference>
<dbReference type="EMBL" id="HBUF01179323">
    <property type="protein sequence ID" value="CAG6654857.1"/>
    <property type="molecule type" value="Transcribed_RNA"/>
</dbReference>
<organism evidence="1">
    <name type="scientific">Cacopsylla melanoneura</name>
    <dbReference type="NCBI Taxonomy" id="428564"/>
    <lineage>
        <taxon>Eukaryota</taxon>
        <taxon>Metazoa</taxon>
        <taxon>Ecdysozoa</taxon>
        <taxon>Arthropoda</taxon>
        <taxon>Hexapoda</taxon>
        <taxon>Insecta</taxon>
        <taxon>Pterygota</taxon>
        <taxon>Neoptera</taxon>
        <taxon>Paraneoptera</taxon>
        <taxon>Hemiptera</taxon>
        <taxon>Sternorrhyncha</taxon>
        <taxon>Psylloidea</taxon>
        <taxon>Psyllidae</taxon>
        <taxon>Psyllinae</taxon>
        <taxon>Cacopsylla</taxon>
    </lineage>
</organism>
<dbReference type="EMBL" id="HBUF01179330">
    <property type="protein sequence ID" value="CAG6654878.1"/>
    <property type="molecule type" value="Transcribed_RNA"/>
</dbReference>
<dbReference type="EMBL" id="HBUF01179328">
    <property type="protein sequence ID" value="CAG6654872.1"/>
    <property type="molecule type" value="Transcribed_RNA"/>
</dbReference>
<protein>
    <submittedName>
        <fullName evidence="1">Uncharacterized protein</fullName>
    </submittedName>
</protein>
<dbReference type="EMBL" id="HBUF01179326">
    <property type="protein sequence ID" value="CAG6654866.1"/>
    <property type="molecule type" value="Transcribed_RNA"/>
</dbReference>
<accession>A0A8D8RTW0</accession>
<dbReference type="EMBL" id="HBUF01179327">
    <property type="protein sequence ID" value="CAG6654869.1"/>
    <property type="molecule type" value="Transcribed_RNA"/>
</dbReference>